<dbReference type="AlphaFoldDB" id="A0A0B3ZGM3"/>
<dbReference type="RefSeq" id="WP_039216333.1">
    <property type="nucleotide sequence ID" value="NZ_JWLW01000002.1"/>
</dbReference>
<feature type="transmembrane region" description="Helical" evidence="1">
    <location>
        <begin position="77"/>
        <end position="100"/>
    </location>
</feature>
<feature type="transmembrane region" description="Helical" evidence="1">
    <location>
        <begin position="43"/>
        <end position="70"/>
    </location>
</feature>
<evidence type="ECO:0000313" key="3">
    <source>
        <dbReference type="Proteomes" id="UP000031197"/>
    </source>
</evidence>
<keyword evidence="1" id="KW-1133">Transmembrane helix</keyword>
<gene>
    <name evidence="2" type="ORF">RJ41_00980</name>
</gene>
<keyword evidence="1" id="KW-0812">Transmembrane</keyword>
<keyword evidence="1" id="KW-0472">Membrane</keyword>
<comment type="caution">
    <text evidence="2">The sequence shown here is derived from an EMBL/GenBank/DDBJ whole genome shotgun (WGS) entry which is preliminary data.</text>
</comment>
<dbReference type="EMBL" id="JWLW01000002">
    <property type="protein sequence ID" value="KHT57562.1"/>
    <property type="molecule type" value="Genomic_DNA"/>
</dbReference>
<accession>A0A0B3ZGM3</accession>
<evidence type="ECO:0000256" key="1">
    <source>
        <dbReference type="SAM" id="Phobius"/>
    </source>
</evidence>
<dbReference type="Proteomes" id="UP000031197">
    <property type="component" value="Unassembled WGS sequence"/>
</dbReference>
<keyword evidence="3" id="KW-1185">Reference proteome</keyword>
<organism evidence="2 3">
    <name type="scientific">Alteromonas marina</name>
    <dbReference type="NCBI Taxonomy" id="203795"/>
    <lineage>
        <taxon>Bacteria</taxon>
        <taxon>Pseudomonadati</taxon>
        <taxon>Pseudomonadota</taxon>
        <taxon>Gammaproteobacteria</taxon>
        <taxon>Alteromonadales</taxon>
        <taxon>Alteromonadaceae</taxon>
        <taxon>Alteromonas/Salinimonas group</taxon>
        <taxon>Alteromonas</taxon>
    </lineage>
</organism>
<reference evidence="2 3" key="1">
    <citation type="submission" date="2014-12" db="EMBL/GenBank/DDBJ databases">
        <title>Genome sequencing of Alteromonas marina AD001.</title>
        <authorList>
            <person name="Adrian T.G.S."/>
            <person name="Chan K.G."/>
        </authorList>
    </citation>
    <scope>NUCLEOTIDE SEQUENCE [LARGE SCALE GENOMIC DNA]</scope>
    <source>
        <strain evidence="2 3">AD001</strain>
    </source>
</reference>
<dbReference type="OrthoDB" id="6332835at2"/>
<evidence type="ECO:0000313" key="2">
    <source>
        <dbReference type="EMBL" id="KHT57562.1"/>
    </source>
</evidence>
<sequence length="120" mass="12856">MKNFLIALVIAIILVNCLGSLVDSWLGMHLVISDELLSPWENVAVLSLIGVALAIVGFVVAISVMGTILLALGAGFLALLVLGVSAFWPIILIGIALYALKNRKSAAYERQNDVNMRHTL</sequence>
<name>A0A0B3ZGM3_9ALTE</name>
<proteinExistence type="predicted"/>
<protein>
    <submittedName>
        <fullName evidence="2">Uncharacterized protein</fullName>
    </submittedName>
</protein>